<dbReference type="KEGG" id="sct:SCAT_0756"/>
<evidence type="ECO:0000259" key="6">
    <source>
        <dbReference type="PROSITE" id="PS51168"/>
    </source>
</evidence>
<accession>G8WW36</accession>
<evidence type="ECO:0000256" key="3">
    <source>
        <dbReference type="ARBA" id="ARBA00022729"/>
    </source>
</evidence>
<accession>F8JV48</accession>
<dbReference type="Gene3D" id="1.20.59.10">
    <property type="entry name" value="Chorismate mutase"/>
    <property type="match status" value="1"/>
</dbReference>
<organism evidence="7 8">
    <name type="scientific">Streptantibioticus cattleyicolor (strain ATCC 35852 / DSM 46488 / JCM 4925 / NBRC 14057 / NRRL 8057)</name>
    <name type="common">Streptomyces cattleya</name>
    <dbReference type="NCBI Taxonomy" id="1003195"/>
    <lineage>
        <taxon>Bacteria</taxon>
        <taxon>Bacillati</taxon>
        <taxon>Actinomycetota</taxon>
        <taxon>Actinomycetes</taxon>
        <taxon>Kitasatosporales</taxon>
        <taxon>Streptomycetaceae</taxon>
        <taxon>Streptantibioticus</taxon>
    </lineage>
</organism>
<dbReference type="RefSeq" id="WP_014141526.1">
    <property type="nucleotide sequence ID" value="NC_016111.1"/>
</dbReference>
<dbReference type="PATRIC" id="fig|1003195.11.peg.2354"/>
<evidence type="ECO:0000256" key="4">
    <source>
        <dbReference type="ARBA" id="ARBA00023235"/>
    </source>
</evidence>
<dbReference type="InterPro" id="IPR036263">
    <property type="entry name" value="Chorismate_II_sf"/>
</dbReference>
<comment type="pathway">
    <text evidence="1">Metabolic intermediate biosynthesis; prephenate biosynthesis; prephenate from chorismate: step 1/1.</text>
</comment>
<keyword evidence="4" id="KW-0413">Isomerase</keyword>
<dbReference type="PANTHER" id="PTHR38041">
    <property type="entry name" value="CHORISMATE MUTASE"/>
    <property type="match status" value="1"/>
</dbReference>
<protein>
    <recommendedName>
        <fullName evidence="2">chorismate mutase</fullName>
        <ecNumber evidence="2">5.4.99.5</ecNumber>
    </recommendedName>
</protein>
<dbReference type="HOGENOM" id="CLU_090313_1_0_11"/>
<dbReference type="InterPro" id="IPR008240">
    <property type="entry name" value="Chorismate_mutase_periplasmic"/>
</dbReference>
<dbReference type="KEGG" id="scy:SCATT_07580"/>
<dbReference type="GO" id="GO:0009697">
    <property type="term" value="P:salicylic acid biosynthetic process"/>
    <property type="evidence" value="ECO:0007669"/>
    <property type="project" value="TreeGrafter"/>
</dbReference>
<dbReference type="STRING" id="1003195.SCATT_07580"/>
<proteinExistence type="predicted"/>
<sequence>MRLCKPFRVLLATAALLAGAVAPAAADPHPAPPAGRTVSAPGHGALDPVVRLAARRVLVSDQVAAAKWGTSAPIDDPARERQVLDGAAAEAVRLGADPAVTRRIFRDQIEASKVVQRGLYRRWTADPRTVPPVRPDLAAVRAELNELGDRLVHAIAGTATARAARSCPAHLGLEYLEVGRELHLDALHRAALARALPSVCG</sequence>
<dbReference type="InterPro" id="IPR051331">
    <property type="entry name" value="Chorismate_mutase-related"/>
</dbReference>
<feature type="signal peptide" evidence="5">
    <location>
        <begin position="1"/>
        <end position="26"/>
    </location>
</feature>
<feature type="chain" id="PRO_5003373435" description="chorismate mutase" evidence="5">
    <location>
        <begin position="27"/>
        <end position="201"/>
    </location>
</feature>
<evidence type="ECO:0000313" key="7">
    <source>
        <dbReference type="EMBL" id="AEW93129.1"/>
    </source>
</evidence>
<dbReference type="InterPro" id="IPR002701">
    <property type="entry name" value="CM_II_prokaryot"/>
</dbReference>
<dbReference type="SMART" id="SM00830">
    <property type="entry name" value="CM_2"/>
    <property type="match status" value="1"/>
</dbReference>
<gene>
    <name evidence="7" type="ordered locus">SCATT_07580</name>
</gene>
<evidence type="ECO:0000256" key="2">
    <source>
        <dbReference type="ARBA" id="ARBA00012404"/>
    </source>
</evidence>
<dbReference type="GO" id="GO:0046417">
    <property type="term" value="P:chorismate metabolic process"/>
    <property type="evidence" value="ECO:0007669"/>
    <property type="project" value="InterPro"/>
</dbReference>
<dbReference type="SUPFAM" id="SSF48600">
    <property type="entry name" value="Chorismate mutase II"/>
    <property type="match status" value="1"/>
</dbReference>
<dbReference type="PANTHER" id="PTHR38041:SF2">
    <property type="entry name" value="SECRETED CHORISMATE MUTASE"/>
    <property type="match status" value="1"/>
</dbReference>
<dbReference type="InterPro" id="IPR036979">
    <property type="entry name" value="CM_dom_sf"/>
</dbReference>
<keyword evidence="8" id="KW-1185">Reference proteome</keyword>
<dbReference type="EC" id="5.4.99.5" evidence="2"/>
<dbReference type="AlphaFoldDB" id="F8JV48"/>
<feature type="domain" description="Chorismate mutase" evidence="6">
    <location>
        <begin position="25"/>
        <end position="120"/>
    </location>
</feature>
<name>F8JV48_STREN</name>
<dbReference type="eggNOG" id="COG1605">
    <property type="taxonomic scope" value="Bacteria"/>
</dbReference>
<dbReference type="OrthoDB" id="3825510at2"/>
<dbReference type="GO" id="GO:0004106">
    <property type="term" value="F:chorismate mutase activity"/>
    <property type="evidence" value="ECO:0007669"/>
    <property type="project" value="UniProtKB-EC"/>
</dbReference>
<evidence type="ECO:0000256" key="1">
    <source>
        <dbReference type="ARBA" id="ARBA00004817"/>
    </source>
</evidence>
<dbReference type="PROSITE" id="PS51168">
    <property type="entry name" value="CHORISMATE_MUT_2"/>
    <property type="match status" value="1"/>
</dbReference>
<evidence type="ECO:0000313" key="8">
    <source>
        <dbReference type="Proteomes" id="UP000007842"/>
    </source>
</evidence>
<dbReference type="EMBL" id="CP003219">
    <property type="protein sequence ID" value="AEW93129.1"/>
    <property type="molecule type" value="Genomic_DNA"/>
</dbReference>
<dbReference type="NCBIfam" id="TIGR01806">
    <property type="entry name" value="CM_mono2"/>
    <property type="match status" value="1"/>
</dbReference>
<dbReference type="Pfam" id="PF01817">
    <property type="entry name" value="CM_2"/>
    <property type="match status" value="1"/>
</dbReference>
<keyword evidence="3 5" id="KW-0732">Signal</keyword>
<evidence type="ECO:0000256" key="5">
    <source>
        <dbReference type="SAM" id="SignalP"/>
    </source>
</evidence>
<reference evidence="8" key="1">
    <citation type="submission" date="2011-12" db="EMBL/GenBank/DDBJ databases">
        <title>Complete genome sequence of Streptomyces cattleya strain DSM 46488.</title>
        <authorList>
            <person name="Ou H.-Y."/>
            <person name="Li P."/>
            <person name="Zhao C."/>
            <person name="O'Hagan D."/>
            <person name="Deng Z."/>
        </authorList>
    </citation>
    <scope>NUCLEOTIDE SEQUENCE [LARGE SCALE GENOMIC DNA]</scope>
    <source>
        <strain evidence="8">ATCC 35852 / DSM 46488 / JCM 4925 / NBRC 14057 / NRRL 8057</strain>
    </source>
</reference>
<dbReference type="UniPathway" id="UPA00120">
    <property type="reaction ID" value="UER00203"/>
</dbReference>
<dbReference type="Proteomes" id="UP000007842">
    <property type="component" value="Chromosome"/>
</dbReference>